<dbReference type="GO" id="GO:0004601">
    <property type="term" value="F:peroxidase activity"/>
    <property type="evidence" value="ECO:0007669"/>
    <property type="project" value="UniProtKB-KW"/>
</dbReference>
<dbReference type="InterPro" id="IPR020835">
    <property type="entry name" value="Catalase_sf"/>
</dbReference>
<dbReference type="PANTHER" id="PTHR11465:SF9">
    <property type="entry name" value="CATALASE"/>
    <property type="match status" value="1"/>
</dbReference>
<evidence type="ECO:0000256" key="4">
    <source>
        <dbReference type="ARBA" id="ARBA00022723"/>
    </source>
</evidence>
<keyword evidence="5 7" id="KW-0560">Oxidoreductase</keyword>
<keyword evidence="2 7" id="KW-0575">Peroxidase</keyword>
<comment type="caution">
    <text evidence="9">The sequence shown here is derived from an EMBL/GenBank/DDBJ whole genome shotgun (WGS) entry which is preliminary data.</text>
</comment>
<evidence type="ECO:0000256" key="7">
    <source>
        <dbReference type="PIRNR" id="PIRNR000296"/>
    </source>
</evidence>
<dbReference type="PANTHER" id="PTHR11465">
    <property type="entry name" value="CATALASE"/>
    <property type="match status" value="1"/>
</dbReference>
<sequence length="311" mass="33951">MSERTPTPLAITAVDAIERVSGTYPGHRRVHARGLCFDATFTPSGEAASLTTAAHLQSARTPVVVRFSNSNTNPTVPDGIRAGRGLAVRFLLPDDTSTDLVSVNIPVFFAATPEQFLELLDALEKDPGTGAPDPKKVQAYTAAHPSAAAGLQEAARMPIPVSYGTARYWAIHAFVWVDPHGRRRPVRYRWEPDTGLQELSEEEAAGKNPEYLAEELLRRLVDGPVGFTLRVQLGQDGDPTDDPTKPWPADRPEIVAGRLQITAPVADQDHWAAQVYDPTRITPGIELSDDPVLSFRSHAYSVSYERRADGK</sequence>
<dbReference type="PROSITE" id="PS51402">
    <property type="entry name" value="CATALASE_3"/>
    <property type="match status" value="1"/>
</dbReference>
<dbReference type="RefSeq" id="WP_317769511.1">
    <property type="nucleotide sequence ID" value="NZ_JAWMAJ010000001.1"/>
</dbReference>
<dbReference type="InterPro" id="IPR011614">
    <property type="entry name" value="Catalase_core"/>
</dbReference>
<dbReference type="SMART" id="SM01060">
    <property type="entry name" value="Catalase"/>
    <property type="match status" value="1"/>
</dbReference>
<dbReference type="Proteomes" id="UP001187346">
    <property type="component" value="Unassembled WGS sequence"/>
</dbReference>
<dbReference type="SUPFAM" id="SSF56634">
    <property type="entry name" value="Heme-dependent catalase-like"/>
    <property type="match status" value="1"/>
</dbReference>
<comment type="similarity">
    <text evidence="1 7">Belongs to the catalase family.</text>
</comment>
<reference evidence="9 10" key="1">
    <citation type="submission" date="2023-10" db="EMBL/GenBank/DDBJ databases">
        <title>Characterization of rhizosphere-enriched actinobacteria from wheat plants lab-grown on chernevaya soil.</title>
        <authorList>
            <person name="Tikhonova E.N."/>
            <person name="Konopkin A."/>
            <person name="Kravchenko I.K."/>
        </authorList>
    </citation>
    <scope>NUCLEOTIDE SEQUENCE [LARGE SCALE GENOMIC DNA]</scope>
    <source>
        <strain evidence="9 10">RR29</strain>
    </source>
</reference>
<dbReference type="CDD" id="cd08153">
    <property type="entry name" value="srpA_like"/>
    <property type="match status" value="1"/>
</dbReference>
<evidence type="ECO:0000313" key="9">
    <source>
        <dbReference type="EMBL" id="MDV7214364.1"/>
    </source>
</evidence>
<dbReference type="Gene3D" id="2.40.180.10">
    <property type="entry name" value="Catalase core domain"/>
    <property type="match status" value="1"/>
</dbReference>
<evidence type="ECO:0000259" key="8">
    <source>
        <dbReference type="SMART" id="SM01060"/>
    </source>
</evidence>
<accession>A0ABU4F197</accession>
<evidence type="ECO:0000256" key="3">
    <source>
        <dbReference type="ARBA" id="ARBA00022617"/>
    </source>
</evidence>
<evidence type="ECO:0000256" key="5">
    <source>
        <dbReference type="ARBA" id="ARBA00023002"/>
    </source>
</evidence>
<dbReference type="PIRSF" id="PIRSF000296">
    <property type="entry name" value="SrpA"/>
    <property type="match status" value="1"/>
</dbReference>
<organism evidence="9 10">
    <name type="scientific">Streptomyces prunicolor</name>
    <dbReference type="NCBI Taxonomy" id="67348"/>
    <lineage>
        <taxon>Bacteria</taxon>
        <taxon>Bacillati</taxon>
        <taxon>Actinomycetota</taxon>
        <taxon>Actinomycetes</taxon>
        <taxon>Kitasatosporales</taxon>
        <taxon>Streptomycetaceae</taxon>
        <taxon>Streptomyces</taxon>
    </lineage>
</organism>
<evidence type="ECO:0000313" key="10">
    <source>
        <dbReference type="Proteomes" id="UP001187346"/>
    </source>
</evidence>
<feature type="domain" description="Catalase core" evidence="8">
    <location>
        <begin position="4"/>
        <end position="311"/>
    </location>
</feature>
<keyword evidence="10" id="KW-1185">Reference proteome</keyword>
<dbReference type="Gene3D" id="1.20.1280.120">
    <property type="match status" value="1"/>
</dbReference>
<keyword evidence="3 7" id="KW-0349">Heme</keyword>
<protein>
    <recommendedName>
        <fullName evidence="7">Catalase-related peroxidase</fullName>
        <ecNumber evidence="7">1.11.1.-</ecNumber>
    </recommendedName>
</protein>
<comment type="cofactor">
    <cofactor evidence="7">
        <name>heme</name>
        <dbReference type="ChEBI" id="CHEBI:30413"/>
    </cofactor>
</comment>
<dbReference type="EMBL" id="JAWMAJ010000001">
    <property type="protein sequence ID" value="MDV7214364.1"/>
    <property type="molecule type" value="Genomic_DNA"/>
</dbReference>
<proteinExistence type="inferred from homology"/>
<dbReference type="Pfam" id="PF00199">
    <property type="entry name" value="Catalase"/>
    <property type="match status" value="1"/>
</dbReference>
<dbReference type="InterPro" id="IPR024168">
    <property type="entry name" value="Catalase_SrpA-type_pred"/>
</dbReference>
<dbReference type="EC" id="1.11.1.-" evidence="7"/>
<comment type="function">
    <text evidence="7">Has an organic peroxide-dependent peroxidase activity.</text>
</comment>
<name>A0ABU4F197_9ACTN</name>
<keyword evidence="6 7" id="KW-0408">Iron</keyword>
<evidence type="ECO:0000256" key="2">
    <source>
        <dbReference type="ARBA" id="ARBA00022559"/>
    </source>
</evidence>
<gene>
    <name evidence="9" type="ORF">R5A26_00195</name>
</gene>
<evidence type="ECO:0000256" key="6">
    <source>
        <dbReference type="ARBA" id="ARBA00023004"/>
    </source>
</evidence>
<keyword evidence="4 7" id="KW-0479">Metal-binding</keyword>
<evidence type="ECO:0000256" key="1">
    <source>
        <dbReference type="ARBA" id="ARBA00005329"/>
    </source>
</evidence>
<dbReference type="InterPro" id="IPR018028">
    <property type="entry name" value="Catalase"/>
</dbReference>